<dbReference type="OrthoDB" id="192611at2759"/>
<dbReference type="Gene3D" id="3.40.50.1460">
    <property type="match status" value="1"/>
</dbReference>
<feature type="chain" id="PRO_5020201209" description="legumain" evidence="9">
    <location>
        <begin position="20"/>
        <end position="436"/>
    </location>
</feature>
<dbReference type="PRINTS" id="PR00776">
    <property type="entry name" value="HEMOGLOBNASE"/>
</dbReference>
<dbReference type="Gene3D" id="1.10.132.130">
    <property type="match status" value="1"/>
</dbReference>
<dbReference type="InterPro" id="IPR046427">
    <property type="entry name" value="Legumain_prodom_sf"/>
</dbReference>
<evidence type="ECO:0000256" key="3">
    <source>
        <dbReference type="ARBA" id="ARBA00012628"/>
    </source>
</evidence>
<evidence type="ECO:0000256" key="8">
    <source>
        <dbReference type="PIRSR" id="PIRSR019663-1"/>
    </source>
</evidence>
<dbReference type="FunFam" id="3.40.50.1460:FF:000006">
    <property type="entry name" value="Legumain"/>
    <property type="match status" value="1"/>
</dbReference>
<dbReference type="GO" id="GO:0051603">
    <property type="term" value="P:proteolysis involved in protein catabolic process"/>
    <property type="evidence" value="ECO:0007669"/>
    <property type="project" value="TreeGrafter"/>
</dbReference>
<accession>A0A4U5NU70</accession>
<protein>
    <recommendedName>
        <fullName evidence="3">legumain</fullName>
        <ecNumber evidence="3">3.4.22.34</ecNumber>
    </recommendedName>
</protein>
<evidence type="ECO:0000256" key="7">
    <source>
        <dbReference type="ARBA" id="ARBA00022807"/>
    </source>
</evidence>
<keyword evidence="4" id="KW-0645">Protease</keyword>
<dbReference type="CDD" id="cd21115">
    <property type="entry name" value="legumain_C"/>
    <property type="match status" value="1"/>
</dbReference>
<feature type="active site" evidence="8">
    <location>
        <position position="147"/>
    </location>
</feature>
<evidence type="ECO:0000256" key="4">
    <source>
        <dbReference type="ARBA" id="ARBA00022670"/>
    </source>
</evidence>
<gene>
    <name evidence="11" type="ORF">L596_011275</name>
</gene>
<dbReference type="PANTHER" id="PTHR12000">
    <property type="entry name" value="HEMOGLOBINASE FAMILY MEMBER"/>
    <property type="match status" value="1"/>
</dbReference>
<proteinExistence type="inferred from homology"/>
<reference evidence="11 12" key="2">
    <citation type="journal article" date="2019" name="G3 (Bethesda)">
        <title>Hybrid Assembly of the Genome of the Entomopathogenic Nematode Steinernema carpocapsae Identifies the X-Chromosome.</title>
        <authorList>
            <person name="Serra L."/>
            <person name="Macchietto M."/>
            <person name="Macias-Munoz A."/>
            <person name="McGill C.J."/>
            <person name="Rodriguez I.M."/>
            <person name="Rodriguez B."/>
            <person name="Murad R."/>
            <person name="Mortazavi A."/>
        </authorList>
    </citation>
    <scope>NUCLEOTIDE SEQUENCE [LARGE SCALE GENOMIC DNA]</scope>
    <source>
        <strain evidence="11 12">ALL</strain>
    </source>
</reference>
<evidence type="ECO:0000256" key="1">
    <source>
        <dbReference type="ARBA" id="ARBA00000810"/>
    </source>
</evidence>
<keyword evidence="12" id="KW-1185">Reference proteome</keyword>
<feature type="domain" description="Legumain prodomain" evidence="10">
    <location>
        <begin position="334"/>
        <end position="427"/>
    </location>
</feature>
<evidence type="ECO:0000313" key="12">
    <source>
        <dbReference type="Proteomes" id="UP000298663"/>
    </source>
</evidence>
<dbReference type="Pfam" id="PF20985">
    <property type="entry name" value="Legum_prodom"/>
    <property type="match status" value="1"/>
</dbReference>
<dbReference type="GO" id="GO:0004197">
    <property type="term" value="F:cysteine-type endopeptidase activity"/>
    <property type="evidence" value="ECO:0007669"/>
    <property type="project" value="UniProtKB-EC"/>
</dbReference>
<keyword evidence="5 9" id="KW-0732">Signal</keyword>
<keyword evidence="7" id="KW-0788">Thiol protease</keyword>
<dbReference type="GO" id="GO:0006624">
    <property type="term" value="P:vacuolar protein processing"/>
    <property type="evidence" value="ECO:0007669"/>
    <property type="project" value="TreeGrafter"/>
</dbReference>
<organism evidence="11 12">
    <name type="scientific">Steinernema carpocapsae</name>
    <name type="common">Entomopathogenic nematode</name>
    <dbReference type="NCBI Taxonomy" id="34508"/>
    <lineage>
        <taxon>Eukaryota</taxon>
        <taxon>Metazoa</taxon>
        <taxon>Ecdysozoa</taxon>
        <taxon>Nematoda</taxon>
        <taxon>Chromadorea</taxon>
        <taxon>Rhabditida</taxon>
        <taxon>Tylenchina</taxon>
        <taxon>Panagrolaimomorpha</taxon>
        <taxon>Strongyloidoidea</taxon>
        <taxon>Steinernematidae</taxon>
        <taxon>Steinernema</taxon>
    </lineage>
</organism>
<dbReference type="PIRSF" id="PIRSF019663">
    <property type="entry name" value="Legumain"/>
    <property type="match status" value="1"/>
</dbReference>
<dbReference type="InterPro" id="IPR048501">
    <property type="entry name" value="Legum_prodom"/>
</dbReference>
<dbReference type="PANTHER" id="PTHR12000:SF42">
    <property type="entry name" value="LEGUMAIN"/>
    <property type="match status" value="1"/>
</dbReference>
<evidence type="ECO:0000259" key="10">
    <source>
        <dbReference type="Pfam" id="PF20985"/>
    </source>
</evidence>
<keyword evidence="6" id="KW-0378">Hydrolase</keyword>
<dbReference type="STRING" id="34508.A0A4U5NU70"/>
<evidence type="ECO:0000256" key="5">
    <source>
        <dbReference type="ARBA" id="ARBA00022729"/>
    </source>
</evidence>
<evidence type="ECO:0000256" key="6">
    <source>
        <dbReference type="ARBA" id="ARBA00022801"/>
    </source>
</evidence>
<dbReference type="InterPro" id="IPR001096">
    <property type="entry name" value="Peptidase_C13"/>
</dbReference>
<name>A0A4U5NU70_STECR</name>
<feature type="signal peptide" evidence="9">
    <location>
        <begin position="1"/>
        <end position="19"/>
    </location>
</feature>
<dbReference type="Pfam" id="PF01650">
    <property type="entry name" value="Peptidase_C13"/>
    <property type="match status" value="1"/>
</dbReference>
<sequence length="436" mass="49231">MFPHSLPFLFLTLAAIAFAAPLEGEPKKWALLIAGSNGFYNYRHQADVSHAYQILKGRGIPVENIVTMMYDDVANDPQNPRPGELFNGPELKDFYKGVKIDYRGDDVNRDVFLNVMKGNKAGVQGVGNGRVIDSGPDDHVFIYYTDHGAAGLIAMPTGDVLTKDDLWKALEYMYENKRYSKLVFYMEACESGSMFDGYPTDRNLYAVTASNGDESSWAVYCSVQNFPCLGDEFSVNWMHDTEVNEAHTESLKTQYEDTNKATKQSHVCKFGDFDFSSESIGDFQGDRCDKSEKEDRFEKPKTGWAVQDVYLRELEKKTRLADTVLEREIVQKDLQLAKQNRARVAHLFWSIAQRLLGSSPLLGDVVAVRPKSISEMECHSRIAHFFDRSCLSFSQNPYALHHAFVLANLCDQIKSPQKIIAAMASECVDLEFNNVH</sequence>
<evidence type="ECO:0000256" key="2">
    <source>
        <dbReference type="ARBA" id="ARBA00009941"/>
    </source>
</evidence>
<comment type="similarity">
    <text evidence="2">Belongs to the peptidase C13 family.</text>
</comment>
<feature type="active site" description="Nucleophile" evidence="8">
    <location>
        <position position="189"/>
    </location>
</feature>
<reference evidence="11 12" key="1">
    <citation type="journal article" date="2015" name="Genome Biol.">
        <title>Comparative genomics of Steinernema reveals deeply conserved gene regulatory networks.</title>
        <authorList>
            <person name="Dillman A.R."/>
            <person name="Macchietto M."/>
            <person name="Porter C.F."/>
            <person name="Rogers A."/>
            <person name="Williams B."/>
            <person name="Antoshechkin I."/>
            <person name="Lee M.M."/>
            <person name="Goodwin Z."/>
            <person name="Lu X."/>
            <person name="Lewis E.E."/>
            <person name="Goodrich-Blair H."/>
            <person name="Stock S.P."/>
            <person name="Adams B.J."/>
            <person name="Sternberg P.W."/>
            <person name="Mortazavi A."/>
        </authorList>
    </citation>
    <scope>NUCLEOTIDE SEQUENCE [LARGE SCALE GENOMIC DNA]</scope>
    <source>
        <strain evidence="11 12">ALL</strain>
    </source>
</reference>
<comment type="caution">
    <text evidence="11">The sequence shown here is derived from an EMBL/GenBank/DDBJ whole genome shotgun (WGS) entry which is preliminary data.</text>
</comment>
<dbReference type="Proteomes" id="UP000298663">
    <property type="component" value="Unassembled WGS sequence"/>
</dbReference>
<dbReference type="EC" id="3.4.22.34" evidence="3"/>
<comment type="catalytic activity">
    <reaction evidence="1">
        <text>Hydrolysis of proteins and small molecule substrates at -Asn-|-Xaa- bonds.</text>
        <dbReference type="EC" id="3.4.22.34"/>
    </reaction>
</comment>
<dbReference type="AlphaFoldDB" id="A0A4U5NU70"/>
<evidence type="ECO:0000313" key="11">
    <source>
        <dbReference type="EMBL" id="TKR86750.1"/>
    </source>
</evidence>
<dbReference type="EMBL" id="AZBU02000003">
    <property type="protein sequence ID" value="TKR86750.1"/>
    <property type="molecule type" value="Genomic_DNA"/>
</dbReference>
<evidence type="ECO:0000256" key="9">
    <source>
        <dbReference type="SAM" id="SignalP"/>
    </source>
</evidence>
<dbReference type="GO" id="GO:0005773">
    <property type="term" value="C:vacuole"/>
    <property type="evidence" value="ECO:0007669"/>
    <property type="project" value="GOC"/>
</dbReference>